<proteinExistence type="predicted"/>
<evidence type="ECO:0000313" key="2">
    <source>
        <dbReference type="EMBL" id="MDL5155477.1"/>
    </source>
</evidence>
<organism evidence="2 3">
    <name type="scientific">Actinomycetospora termitidis</name>
    <dbReference type="NCBI Taxonomy" id="3053470"/>
    <lineage>
        <taxon>Bacteria</taxon>
        <taxon>Bacillati</taxon>
        <taxon>Actinomycetota</taxon>
        <taxon>Actinomycetes</taxon>
        <taxon>Pseudonocardiales</taxon>
        <taxon>Pseudonocardiaceae</taxon>
        <taxon>Actinomycetospora</taxon>
    </lineage>
</organism>
<evidence type="ECO:0000256" key="1">
    <source>
        <dbReference type="SAM" id="MobiDB-lite"/>
    </source>
</evidence>
<gene>
    <name evidence="2" type="ORF">QRT03_05905</name>
</gene>
<dbReference type="InterPro" id="IPR010310">
    <property type="entry name" value="T7SS_ESAT-6-like"/>
</dbReference>
<comment type="caution">
    <text evidence="2">The sequence shown here is derived from an EMBL/GenBank/DDBJ whole genome shotgun (WGS) entry which is preliminary data.</text>
</comment>
<dbReference type="Gene3D" id="1.10.287.1060">
    <property type="entry name" value="ESAT-6-like"/>
    <property type="match status" value="1"/>
</dbReference>
<dbReference type="EMBL" id="JASVWF010000001">
    <property type="protein sequence ID" value="MDL5155477.1"/>
    <property type="molecule type" value="Genomic_DNA"/>
</dbReference>
<reference evidence="2 3" key="1">
    <citation type="submission" date="2023-06" db="EMBL/GenBank/DDBJ databases">
        <title>Actinomycetospora Odt1-22.</title>
        <authorList>
            <person name="Supong K."/>
        </authorList>
    </citation>
    <scope>NUCLEOTIDE SEQUENCE [LARGE SCALE GENOMIC DNA]</scope>
    <source>
        <strain evidence="2 3">Odt1-22</strain>
    </source>
</reference>
<evidence type="ECO:0000313" key="3">
    <source>
        <dbReference type="Proteomes" id="UP001231924"/>
    </source>
</evidence>
<accession>A0ABT7M6Q5</accession>
<name>A0ABT7M6Q5_9PSEU</name>
<dbReference type="Pfam" id="PF06013">
    <property type="entry name" value="WXG100"/>
    <property type="match status" value="1"/>
</dbReference>
<feature type="compositionally biased region" description="Basic and acidic residues" evidence="1">
    <location>
        <begin position="278"/>
        <end position="288"/>
    </location>
</feature>
<feature type="region of interest" description="Disordered" evidence="1">
    <location>
        <begin position="260"/>
        <end position="288"/>
    </location>
</feature>
<dbReference type="SUPFAM" id="SSF140453">
    <property type="entry name" value="EsxAB dimer-like"/>
    <property type="match status" value="1"/>
</dbReference>
<keyword evidence="3" id="KW-1185">Reference proteome</keyword>
<protein>
    <submittedName>
        <fullName evidence="2">WXG100 family type VII secretion target</fullName>
    </submittedName>
</protein>
<dbReference type="Proteomes" id="UP001231924">
    <property type="component" value="Unassembled WGS sequence"/>
</dbReference>
<dbReference type="RefSeq" id="WP_286051564.1">
    <property type="nucleotide sequence ID" value="NZ_JASVWF010000001.1"/>
</dbReference>
<dbReference type="InterPro" id="IPR036689">
    <property type="entry name" value="ESAT-6-like_sf"/>
</dbReference>
<feature type="compositionally biased region" description="Acidic residues" evidence="1">
    <location>
        <begin position="266"/>
        <end position="277"/>
    </location>
</feature>
<sequence length="288" mass="29723">MTRRDGGRRGSLSAVPPPRRLAELGADTSDALLAAGDAGIAQVAAALPARVALVGTAGLPAPPVDVEGLRARHTAQRGIRFAAIAAGADDLRRAADRVRARHRALADEAGVLWEQWSGPSADEVADRVVALGRAAQEIVTMLAETAETVEAAGLAVADDVTDRAAAARALAAFDPGPAPGPGAMPVAARAWAGALDTRLQRYLDVADRTDVSIADTWRDLAERLAVLRRLSGTDAEPAADDPSGLPPDLLALPEILAALGGLGLGDPDEDDEDDDAPEDRAHPGELDR</sequence>